<gene>
    <name evidence="2" type="ORF">APY04_2263</name>
</gene>
<name>A0A109BDP9_HYPSL</name>
<dbReference type="OrthoDB" id="8410488at2"/>
<dbReference type="SUPFAM" id="SSF103491">
    <property type="entry name" value="Preprotein translocase SecY subunit"/>
    <property type="match status" value="1"/>
</dbReference>
<dbReference type="Pfam" id="PF00344">
    <property type="entry name" value="SecY"/>
    <property type="match status" value="1"/>
</dbReference>
<feature type="transmembrane region" description="Helical" evidence="1">
    <location>
        <begin position="127"/>
        <end position="147"/>
    </location>
</feature>
<feature type="transmembrane region" description="Helical" evidence="1">
    <location>
        <begin position="268"/>
        <end position="287"/>
    </location>
</feature>
<feature type="transmembrane region" description="Helical" evidence="1">
    <location>
        <begin position="232"/>
        <end position="253"/>
    </location>
</feature>
<dbReference type="STRING" id="121290.APY04_2263"/>
<dbReference type="InterPro" id="IPR023201">
    <property type="entry name" value="SecY_dom_sf"/>
</dbReference>
<feature type="transmembrane region" description="Helical" evidence="1">
    <location>
        <begin position="190"/>
        <end position="212"/>
    </location>
</feature>
<dbReference type="PATRIC" id="fig|121290.4.peg.2460"/>
<dbReference type="Gene3D" id="1.10.3370.10">
    <property type="entry name" value="SecY subunit domain"/>
    <property type="match status" value="1"/>
</dbReference>
<keyword evidence="1" id="KW-0812">Transmembrane</keyword>
<dbReference type="Proteomes" id="UP000059074">
    <property type="component" value="Unassembled WGS sequence"/>
</dbReference>
<dbReference type="GO" id="GO:0015031">
    <property type="term" value="P:protein transport"/>
    <property type="evidence" value="ECO:0007669"/>
    <property type="project" value="InterPro"/>
</dbReference>
<keyword evidence="1" id="KW-0472">Membrane</keyword>
<keyword evidence="1" id="KW-1133">Transmembrane helix</keyword>
<organism evidence="2 3">
    <name type="scientific">Hyphomicrobium sulfonivorans</name>
    <dbReference type="NCBI Taxonomy" id="121290"/>
    <lineage>
        <taxon>Bacteria</taxon>
        <taxon>Pseudomonadati</taxon>
        <taxon>Pseudomonadota</taxon>
        <taxon>Alphaproteobacteria</taxon>
        <taxon>Hyphomicrobiales</taxon>
        <taxon>Hyphomicrobiaceae</taxon>
        <taxon>Hyphomicrobium</taxon>
    </lineage>
</organism>
<dbReference type="PRINTS" id="PR00303">
    <property type="entry name" value="SECYTRNLCASE"/>
</dbReference>
<feature type="transmembrane region" description="Helical" evidence="1">
    <location>
        <begin position="48"/>
        <end position="71"/>
    </location>
</feature>
<feature type="transmembrane region" description="Helical" evidence="1">
    <location>
        <begin position="154"/>
        <end position="170"/>
    </location>
</feature>
<accession>A0A109BDP9</accession>
<dbReference type="RefSeq" id="WP_068462502.1">
    <property type="nucleotide sequence ID" value="NZ_LMTR01000071.1"/>
</dbReference>
<dbReference type="EMBL" id="LMTR01000071">
    <property type="protein sequence ID" value="KWT66856.1"/>
    <property type="molecule type" value="Genomic_DNA"/>
</dbReference>
<reference evidence="2 3" key="1">
    <citation type="submission" date="2015-10" db="EMBL/GenBank/DDBJ databases">
        <title>Transcriptomic analysis of a linuron degrading triple-species bacterial consortium.</title>
        <authorList>
            <person name="Albers P."/>
        </authorList>
    </citation>
    <scope>NUCLEOTIDE SEQUENCE [LARGE SCALE GENOMIC DNA]</scope>
    <source>
        <strain evidence="2 3">WDL6</strain>
    </source>
</reference>
<evidence type="ECO:0008006" key="4">
    <source>
        <dbReference type="Google" id="ProtNLM"/>
    </source>
</evidence>
<protein>
    <recommendedName>
        <fullName evidence="4">Preprotein translocase subunit SecY</fullName>
    </recommendedName>
</protein>
<proteinExistence type="predicted"/>
<dbReference type="InterPro" id="IPR002208">
    <property type="entry name" value="SecY/SEC61-alpha"/>
</dbReference>
<sequence>MPLDQALLRRVLVTLAALAAYRLAAHLPLSGVDVALLARMSGTAAASIDAASIVAIGIMPLVSALVLIETAKLAFPSLMRWQHATPENGATLARTGIILALALALAQAVGLTLALEDISGLVLEPGAGFRFTAIATLVSGTVLAIALASIIDRAGLGFGVWFLFLLPTLLELPKAYATQINLVLLGHYPTLAFLIGVAFVVLVAAGFVAIMLAGRTATPSPAVARATIETSIWTPLLASIWLPYGLVALGWILSGGRADATSFAAPPVLQIVFMMVLMLGLIAAGYTRSFARADIATPVPPVVVALAVFAVFGGGMLLQRFAVAVPFDRSPLVIAVAIAAAIAIASGLVDRARKAADA</sequence>
<evidence type="ECO:0000313" key="2">
    <source>
        <dbReference type="EMBL" id="KWT66856.1"/>
    </source>
</evidence>
<comment type="caution">
    <text evidence="2">The sequence shown here is derived from an EMBL/GenBank/DDBJ whole genome shotgun (WGS) entry which is preliminary data.</text>
</comment>
<evidence type="ECO:0000313" key="3">
    <source>
        <dbReference type="Proteomes" id="UP000059074"/>
    </source>
</evidence>
<feature type="transmembrane region" description="Helical" evidence="1">
    <location>
        <begin position="299"/>
        <end position="318"/>
    </location>
</feature>
<evidence type="ECO:0000256" key="1">
    <source>
        <dbReference type="SAM" id="Phobius"/>
    </source>
</evidence>
<dbReference type="AlphaFoldDB" id="A0A109BDP9"/>
<feature type="transmembrane region" description="Helical" evidence="1">
    <location>
        <begin position="92"/>
        <end position="115"/>
    </location>
</feature>
<feature type="transmembrane region" description="Helical" evidence="1">
    <location>
        <begin position="330"/>
        <end position="349"/>
    </location>
</feature>
<dbReference type="GO" id="GO:0016020">
    <property type="term" value="C:membrane"/>
    <property type="evidence" value="ECO:0007669"/>
    <property type="project" value="InterPro"/>
</dbReference>
<keyword evidence="3" id="KW-1185">Reference proteome</keyword>